<protein>
    <submittedName>
        <fullName evidence="5">Amidinotransferase</fullName>
    </submittedName>
</protein>
<dbReference type="PANTHER" id="PTHR10488:SF1">
    <property type="entry name" value="GLYCINE AMIDINOTRANSFERASE, MITOCHONDRIAL"/>
    <property type="match status" value="1"/>
</dbReference>
<organism evidence="5 6">
    <name type="scientific">Enterovirga aerilata</name>
    <dbReference type="NCBI Taxonomy" id="2730920"/>
    <lineage>
        <taxon>Bacteria</taxon>
        <taxon>Pseudomonadati</taxon>
        <taxon>Pseudomonadota</taxon>
        <taxon>Alphaproteobacteria</taxon>
        <taxon>Hyphomicrobiales</taxon>
        <taxon>Methylobacteriaceae</taxon>
        <taxon>Enterovirga</taxon>
    </lineage>
</organism>
<dbReference type="Gene3D" id="3.75.10.10">
    <property type="entry name" value="L-arginine/glycine Amidinotransferase, Chain A"/>
    <property type="match status" value="1"/>
</dbReference>
<dbReference type="GO" id="GO:0006601">
    <property type="term" value="P:creatine biosynthetic process"/>
    <property type="evidence" value="ECO:0007669"/>
    <property type="project" value="TreeGrafter"/>
</dbReference>
<feature type="active site" evidence="3">
    <location>
        <position position="211"/>
    </location>
</feature>
<evidence type="ECO:0000313" key="6">
    <source>
        <dbReference type="Proteomes" id="UP000564885"/>
    </source>
</evidence>
<dbReference type="InterPro" id="IPR033195">
    <property type="entry name" value="AmidinoTrfase"/>
</dbReference>
<accession>A0A849HWA2</accession>
<keyword evidence="2 5" id="KW-0808">Transferase</keyword>
<dbReference type="EMBL" id="JABEPP010000002">
    <property type="protein sequence ID" value="NNM71816.1"/>
    <property type="molecule type" value="Genomic_DNA"/>
</dbReference>
<comment type="caution">
    <text evidence="5">The sequence shown here is derived from an EMBL/GenBank/DDBJ whole genome shotgun (WGS) entry which is preliminary data.</text>
</comment>
<evidence type="ECO:0000313" key="5">
    <source>
        <dbReference type="EMBL" id="NNM71816.1"/>
    </source>
</evidence>
<feature type="active site" description="Amidino-cysteine intermediate" evidence="3">
    <location>
        <position position="366"/>
    </location>
</feature>
<feature type="region of interest" description="Disordered" evidence="4">
    <location>
        <begin position="1"/>
        <end position="22"/>
    </location>
</feature>
<proteinExistence type="inferred from homology"/>
<evidence type="ECO:0000256" key="3">
    <source>
        <dbReference type="PIRSR" id="PIRSR633195-1"/>
    </source>
</evidence>
<sequence>MERDLPETGSEAATAAAARMPEKADASPVMSYNEWDPLEEVIVGRLEGATIPSNHITVTYNLPPSVMGLYRLAAGFKYPGWMKKLAQKELDGFIALLEAEGVKVRRPEIMDFSKKYRTPNWSSRGFTIACPRDGYMVVGDEIIESPMCWRSRHFEQEAYRPLFKEYFKAGARWTSAPRPQLTDDLYRYDYKLPKKGGPIEYTINEFEPVFDAADFVRCGRDLFVTVSNVTNRFGIAWLQRHLGHTYRIHEIPSLCTQPMHIDSTFMPLAPGKVLVNPDYCDVENLPPALKRWDVLVAPRPDPVSGIMAKISMCSPWTSINVLSLTEKKVVVDASQPTLIRALKDWGFEPLPIPFLAYGPFGGAFHCATLDIRRRGTLEDYT</sequence>
<keyword evidence="6" id="KW-1185">Reference proteome</keyword>
<dbReference type="AlphaFoldDB" id="A0A849HWA2"/>
<evidence type="ECO:0000256" key="4">
    <source>
        <dbReference type="SAM" id="MobiDB-lite"/>
    </source>
</evidence>
<dbReference type="GO" id="GO:0015068">
    <property type="term" value="F:glycine amidinotransferase activity"/>
    <property type="evidence" value="ECO:0007669"/>
    <property type="project" value="TreeGrafter"/>
</dbReference>
<feature type="active site" evidence="3">
    <location>
        <position position="260"/>
    </location>
</feature>
<gene>
    <name evidence="5" type="ORF">HJG44_05310</name>
</gene>
<dbReference type="SUPFAM" id="SSF55909">
    <property type="entry name" value="Pentein"/>
    <property type="match status" value="1"/>
</dbReference>
<dbReference type="PANTHER" id="PTHR10488">
    <property type="entry name" value="GLYCINE AMIDINOTRANSFERASE, MITOCHONDRIAL"/>
    <property type="match status" value="1"/>
</dbReference>
<comment type="similarity">
    <text evidence="1">Belongs to the amidinotransferase family.</text>
</comment>
<name>A0A849HWA2_9HYPH</name>
<evidence type="ECO:0000256" key="2">
    <source>
        <dbReference type="ARBA" id="ARBA00022679"/>
    </source>
</evidence>
<dbReference type="Proteomes" id="UP000564885">
    <property type="component" value="Unassembled WGS sequence"/>
</dbReference>
<reference evidence="5 6" key="1">
    <citation type="submission" date="2020-04" db="EMBL/GenBank/DDBJ databases">
        <title>Enterovirga sp. isolate from soil.</title>
        <authorList>
            <person name="Chea S."/>
            <person name="Kim D.-U."/>
        </authorList>
    </citation>
    <scope>NUCLEOTIDE SEQUENCE [LARGE SCALE GENOMIC DNA]</scope>
    <source>
        <strain evidence="5 6">DB1703</strain>
    </source>
</reference>
<evidence type="ECO:0000256" key="1">
    <source>
        <dbReference type="ARBA" id="ARBA00006943"/>
    </source>
</evidence>